<evidence type="ECO:0008006" key="4">
    <source>
        <dbReference type="Google" id="ProtNLM"/>
    </source>
</evidence>
<proteinExistence type="predicted"/>
<name>A0ABM9I4P0_9GAMM</name>
<sequence length="295" mass="33152">MDRQLLDDIKWMIVALGLAALMSGCESTKKKPPGVTPEGREKAAKTQALEAGAALLQSQAPLRAMDIYLSGFHVAKRDPSHQTEAHHYCRQVNEDFAQCVLFDGNTKDANLIGIEYIISETLFESLPSREKRYWHPHNYEILSGQLTAPGIPDAAEKELMKGKMNSYGKTWHVWNSAPFGKRGDTLPLGGPILEWSFNRDGEAMPGLIEERDRRLGTDIVQERLKRQDLVPLAKPQSGVDVLKNKFYRPTRSIPGVMNKNGRVSRTTGSGDRLSYEPWPSSRKRPSDEQQTHRSD</sequence>
<evidence type="ECO:0000313" key="3">
    <source>
        <dbReference type="Proteomes" id="UP001162030"/>
    </source>
</evidence>
<dbReference type="PROSITE" id="PS51257">
    <property type="entry name" value="PROKAR_LIPOPROTEIN"/>
    <property type="match status" value="1"/>
</dbReference>
<dbReference type="Pfam" id="PF06884">
    <property type="entry name" value="DUF1264"/>
    <property type="match status" value="1"/>
</dbReference>
<gene>
    <name evidence="2" type="ORF">MSZNOR_3244</name>
</gene>
<dbReference type="Proteomes" id="UP001162030">
    <property type="component" value="Chromosome"/>
</dbReference>
<accession>A0ABM9I4P0</accession>
<dbReference type="InterPro" id="IPR010686">
    <property type="entry name" value="OBAP-like"/>
</dbReference>
<dbReference type="PANTHER" id="PTHR31360:SF0">
    <property type="entry name" value="OIL BODY-ASSOCIATED PROTEIN 1B"/>
    <property type="match status" value="1"/>
</dbReference>
<evidence type="ECO:0000256" key="1">
    <source>
        <dbReference type="SAM" id="MobiDB-lite"/>
    </source>
</evidence>
<dbReference type="RefSeq" id="WP_235726646.1">
    <property type="nucleotide sequence ID" value="NZ_OX458333.1"/>
</dbReference>
<reference evidence="2 3" key="1">
    <citation type="submission" date="2023-03" db="EMBL/GenBank/DDBJ databases">
        <authorList>
            <person name="Pearce D."/>
        </authorList>
    </citation>
    <scope>NUCLEOTIDE SEQUENCE [LARGE SCALE GENOMIC DNA]</scope>
    <source>
        <strain evidence="2">Msz</strain>
    </source>
</reference>
<organism evidence="2 3">
    <name type="scientific">Methylocaldum szegediense</name>
    <dbReference type="NCBI Taxonomy" id="73780"/>
    <lineage>
        <taxon>Bacteria</taxon>
        <taxon>Pseudomonadati</taxon>
        <taxon>Pseudomonadota</taxon>
        <taxon>Gammaproteobacteria</taxon>
        <taxon>Methylococcales</taxon>
        <taxon>Methylococcaceae</taxon>
        <taxon>Methylocaldum</taxon>
    </lineage>
</organism>
<feature type="compositionally biased region" description="Basic and acidic residues" evidence="1">
    <location>
        <begin position="284"/>
        <end position="295"/>
    </location>
</feature>
<protein>
    <recommendedName>
        <fullName evidence="4">Outer membrane or secreted lipoprotein</fullName>
    </recommendedName>
</protein>
<keyword evidence="3" id="KW-1185">Reference proteome</keyword>
<dbReference type="EMBL" id="OX458333">
    <property type="protein sequence ID" value="CAI8890884.1"/>
    <property type="molecule type" value="Genomic_DNA"/>
</dbReference>
<dbReference type="PANTHER" id="PTHR31360">
    <property type="match status" value="1"/>
</dbReference>
<feature type="region of interest" description="Disordered" evidence="1">
    <location>
        <begin position="251"/>
        <end position="295"/>
    </location>
</feature>
<evidence type="ECO:0000313" key="2">
    <source>
        <dbReference type="EMBL" id="CAI8890884.1"/>
    </source>
</evidence>